<organism evidence="9 10">
    <name type="scientific">Legionella waltersii</name>
    <dbReference type="NCBI Taxonomy" id="66969"/>
    <lineage>
        <taxon>Bacteria</taxon>
        <taxon>Pseudomonadati</taxon>
        <taxon>Pseudomonadota</taxon>
        <taxon>Gammaproteobacteria</taxon>
        <taxon>Legionellales</taxon>
        <taxon>Legionellaceae</taxon>
        <taxon>Legionella</taxon>
    </lineage>
</organism>
<dbReference type="Proteomes" id="UP000054729">
    <property type="component" value="Unassembled WGS sequence"/>
</dbReference>
<dbReference type="PANTHER" id="PTHR33602">
    <property type="entry name" value="REGULATORY PROTEIN RECX FAMILY PROTEIN"/>
    <property type="match status" value="1"/>
</dbReference>
<evidence type="ECO:0000256" key="1">
    <source>
        <dbReference type="ARBA" id="ARBA00004496"/>
    </source>
</evidence>
<proteinExistence type="inferred from homology"/>
<dbReference type="GO" id="GO:0006282">
    <property type="term" value="P:regulation of DNA repair"/>
    <property type="evidence" value="ECO:0007669"/>
    <property type="project" value="UniProtKB-UniRule"/>
</dbReference>
<comment type="subcellular location">
    <subcellularLocation>
        <location evidence="1 5">Cytoplasm</location>
    </subcellularLocation>
</comment>
<dbReference type="Pfam" id="PF21982">
    <property type="entry name" value="RecX_HTH1"/>
    <property type="match status" value="1"/>
</dbReference>
<protein>
    <recommendedName>
        <fullName evidence="3 5">Regulatory protein RecX</fullName>
    </recommendedName>
</protein>
<dbReference type="InterPro" id="IPR053926">
    <property type="entry name" value="RecX_HTH_1st"/>
</dbReference>
<dbReference type="Pfam" id="PF21981">
    <property type="entry name" value="RecX_HTH3"/>
    <property type="match status" value="1"/>
</dbReference>
<evidence type="ECO:0000259" key="8">
    <source>
        <dbReference type="Pfam" id="PF21982"/>
    </source>
</evidence>
<feature type="domain" description="RecX second three-helical" evidence="6">
    <location>
        <begin position="50"/>
        <end position="90"/>
    </location>
</feature>
<evidence type="ECO:0000313" key="9">
    <source>
        <dbReference type="EMBL" id="KTD78370.1"/>
    </source>
</evidence>
<keyword evidence="4 5" id="KW-0963">Cytoplasm</keyword>
<dbReference type="InterPro" id="IPR003783">
    <property type="entry name" value="Regulatory_RecX"/>
</dbReference>
<dbReference type="AlphaFoldDB" id="A0A0W1AAJ5"/>
<dbReference type="EMBL" id="LNZB01000041">
    <property type="protein sequence ID" value="KTD78370.1"/>
    <property type="molecule type" value="Genomic_DNA"/>
</dbReference>
<dbReference type="STRING" id="66969.Lwal_1805"/>
<sequence length="148" mass="17438">MTKALDSALRLLARREHSVSELLIKLEQKGHVKDEIQNALDHCRNHGLQSDTRFAEVCCRARVRQGYGPLRIKQELKSKGIDEDVIDSVLQLEEGNWGQYAYEAWQKKYKRFGNQSFEDMQKQQRFLLYRGFDWDIITQMFKDNLTGK</sequence>
<evidence type="ECO:0000313" key="10">
    <source>
        <dbReference type="Proteomes" id="UP000054729"/>
    </source>
</evidence>
<dbReference type="HAMAP" id="MF_01114">
    <property type="entry name" value="RecX"/>
    <property type="match status" value="1"/>
</dbReference>
<name>A0A0W1AAJ5_9GAMM</name>
<comment type="caution">
    <text evidence="9">The sequence shown here is derived from an EMBL/GenBank/DDBJ whole genome shotgun (WGS) entry which is preliminary data.</text>
</comment>
<feature type="domain" description="RecX third three-helical" evidence="7">
    <location>
        <begin position="101"/>
        <end position="139"/>
    </location>
</feature>
<evidence type="ECO:0000256" key="5">
    <source>
        <dbReference type="HAMAP-Rule" id="MF_01114"/>
    </source>
</evidence>
<dbReference type="Pfam" id="PF02631">
    <property type="entry name" value="RecX_HTH2"/>
    <property type="match status" value="1"/>
</dbReference>
<evidence type="ECO:0000256" key="4">
    <source>
        <dbReference type="ARBA" id="ARBA00022490"/>
    </source>
</evidence>
<evidence type="ECO:0000256" key="3">
    <source>
        <dbReference type="ARBA" id="ARBA00018111"/>
    </source>
</evidence>
<keyword evidence="10" id="KW-1185">Reference proteome</keyword>
<dbReference type="InterPro" id="IPR053925">
    <property type="entry name" value="RecX_HTH_3rd"/>
</dbReference>
<dbReference type="InterPro" id="IPR053924">
    <property type="entry name" value="RecX_HTH_2nd"/>
</dbReference>
<dbReference type="NCBIfam" id="NF001057">
    <property type="entry name" value="PRK00117.3-3"/>
    <property type="match status" value="1"/>
</dbReference>
<reference evidence="9 10" key="1">
    <citation type="submission" date="2015-11" db="EMBL/GenBank/DDBJ databases">
        <title>Genomic analysis of 38 Legionella species identifies large and diverse effector repertoires.</title>
        <authorList>
            <person name="Burstein D."/>
            <person name="Amaro F."/>
            <person name="Zusman T."/>
            <person name="Lifshitz Z."/>
            <person name="Cohen O."/>
            <person name="Gilbert J.A."/>
            <person name="Pupko T."/>
            <person name="Shuman H.A."/>
            <person name="Segal G."/>
        </authorList>
    </citation>
    <scope>NUCLEOTIDE SEQUENCE [LARGE SCALE GENOMIC DNA]</scope>
    <source>
        <strain evidence="9 10">ATCC 51914</strain>
    </source>
</reference>
<evidence type="ECO:0000256" key="2">
    <source>
        <dbReference type="ARBA" id="ARBA00009695"/>
    </source>
</evidence>
<dbReference type="GO" id="GO:0005737">
    <property type="term" value="C:cytoplasm"/>
    <property type="evidence" value="ECO:0007669"/>
    <property type="project" value="UniProtKB-SubCell"/>
</dbReference>
<gene>
    <name evidence="5 9" type="primary">recX</name>
    <name evidence="9" type="ORF">Lwal_1805</name>
</gene>
<comment type="similarity">
    <text evidence="2 5">Belongs to the RecX family.</text>
</comment>
<feature type="domain" description="RecX first three-helical" evidence="8">
    <location>
        <begin position="4"/>
        <end position="43"/>
    </location>
</feature>
<dbReference type="RefSeq" id="WP_058480462.1">
    <property type="nucleotide sequence ID" value="NZ_CAAAIQ010000004.1"/>
</dbReference>
<dbReference type="PATRIC" id="fig|66969.6.peg.1964"/>
<accession>A0A0W1AAJ5</accession>
<evidence type="ECO:0000259" key="6">
    <source>
        <dbReference type="Pfam" id="PF02631"/>
    </source>
</evidence>
<dbReference type="OrthoDB" id="7066780at2"/>
<dbReference type="InterPro" id="IPR036388">
    <property type="entry name" value="WH-like_DNA-bd_sf"/>
</dbReference>
<comment type="function">
    <text evidence="5">Modulates RecA activity.</text>
</comment>
<dbReference type="PANTHER" id="PTHR33602:SF1">
    <property type="entry name" value="REGULATORY PROTEIN RECX FAMILY PROTEIN"/>
    <property type="match status" value="1"/>
</dbReference>
<evidence type="ECO:0000259" key="7">
    <source>
        <dbReference type="Pfam" id="PF21981"/>
    </source>
</evidence>
<dbReference type="Gene3D" id="1.10.10.10">
    <property type="entry name" value="Winged helix-like DNA-binding domain superfamily/Winged helix DNA-binding domain"/>
    <property type="match status" value="3"/>
</dbReference>